<evidence type="ECO:0000256" key="1">
    <source>
        <dbReference type="ARBA" id="ARBA00004370"/>
    </source>
</evidence>
<protein>
    <submittedName>
        <fullName evidence="8">NADH-ubiquinone/plastoquinone oxidoreductase, chain 3</fullName>
    </submittedName>
</protein>
<evidence type="ECO:0000313" key="9">
    <source>
        <dbReference type="Proteomes" id="UP000000262"/>
    </source>
</evidence>
<keyword evidence="4 7" id="KW-0812">Transmembrane</keyword>
<dbReference type="GeneID" id="5562893"/>
<dbReference type="KEGG" id="iho:Igni_0544"/>
<sequence>MIEPGAVAFTVVAVAMVVGGLVEGASLLINKLLEDKTPPHPDKFESYECGELTIGDPQSVNYTVNFYPYLVAFFVAEVASILALAASGSPKPNTLIGIGLLYFSLVVGLVWLRKIGIMRWTR</sequence>
<dbReference type="AlphaFoldDB" id="A8A9X4"/>
<evidence type="ECO:0000256" key="6">
    <source>
        <dbReference type="ARBA" id="ARBA00023136"/>
    </source>
</evidence>
<accession>A8A9X4</accession>
<evidence type="ECO:0000256" key="2">
    <source>
        <dbReference type="ARBA" id="ARBA00008472"/>
    </source>
</evidence>
<proteinExistence type="inferred from homology"/>
<feature type="transmembrane region" description="Helical" evidence="7">
    <location>
        <begin position="94"/>
        <end position="112"/>
    </location>
</feature>
<evidence type="ECO:0000313" key="8">
    <source>
        <dbReference type="EMBL" id="ABU81726.1"/>
    </source>
</evidence>
<evidence type="ECO:0000256" key="3">
    <source>
        <dbReference type="ARBA" id="ARBA00022448"/>
    </source>
</evidence>
<gene>
    <name evidence="8" type="ordered locus">Igni_0544</name>
</gene>
<evidence type="ECO:0000256" key="5">
    <source>
        <dbReference type="ARBA" id="ARBA00022989"/>
    </source>
</evidence>
<keyword evidence="8" id="KW-0830">Ubiquinone</keyword>
<dbReference type="Pfam" id="PF00507">
    <property type="entry name" value="Oxidored_q4"/>
    <property type="match status" value="1"/>
</dbReference>
<organism evidence="8 9">
    <name type="scientific">Ignicoccus hospitalis (strain KIN4/I / DSM 18386 / JCM 14125)</name>
    <dbReference type="NCBI Taxonomy" id="453591"/>
    <lineage>
        <taxon>Archaea</taxon>
        <taxon>Thermoproteota</taxon>
        <taxon>Thermoprotei</taxon>
        <taxon>Desulfurococcales</taxon>
        <taxon>Desulfurococcaceae</taxon>
        <taxon>Ignicoccus</taxon>
    </lineage>
</organism>
<dbReference type="Proteomes" id="UP000000262">
    <property type="component" value="Chromosome"/>
</dbReference>
<dbReference type="EMBL" id="CP000816">
    <property type="protein sequence ID" value="ABU81726.1"/>
    <property type="molecule type" value="Genomic_DNA"/>
</dbReference>
<dbReference type="eggNOG" id="arCOG01557">
    <property type="taxonomic scope" value="Archaea"/>
</dbReference>
<dbReference type="InterPro" id="IPR000440">
    <property type="entry name" value="NADH_UbQ/plastoQ_OxRdtase_su3"/>
</dbReference>
<reference evidence="8 9" key="1">
    <citation type="journal article" date="2008" name="Genome Biol.">
        <title>A genomic analysis of the archaeal system Ignicoccus hospitalis-Nanoarchaeum equitans.</title>
        <authorList>
            <person name="Podar M."/>
            <person name="Anderson I."/>
            <person name="Makarova K.S."/>
            <person name="Elkins J.G."/>
            <person name="Ivanova N."/>
            <person name="Wall M.A."/>
            <person name="Lykidis A."/>
            <person name="Mavromatis K."/>
            <person name="Sun H."/>
            <person name="Hudson M.E."/>
            <person name="Chen W."/>
            <person name="Deciu C."/>
            <person name="Hutchison D."/>
            <person name="Eads J.R."/>
            <person name="Anderson A."/>
            <person name="Fernandes F."/>
            <person name="Szeto E."/>
            <person name="Lapidus A."/>
            <person name="Kyrpides N.C."/>
            <person name="Saier M.H.Jr."/>
            <person name="Richardson P.M."/>
            <person name="Rachel R."/>
            <person name="Huber H."/>
            <person name="Eisen J.A."/>
            <person name="Koonin E.V."/>
            <person name="Keller M."/>
            <person name="Stetter K.O."/>
        </authorList>
    </citation>
    <scope>NUCLEOTIDE SEQUENCE [LARGE SCALE GENOMIC DNA]</scope>
    <source>
        <strain evidence="9">KIN4/I / DSM 18386 / JCM 14125</strain>
    </source>
</reference>
<dbReference type="GO" id="GO:0008137">
    <property type="term" value="F:NADH dehydrogenase (ubiquinone) activity"/>
    <property type="evidence" value="ECO:0007669"/>
    <property type="project" value="InterPro"/>
</dbReference>
<keyword evidence="9" id="KW-1185">Reference proteome</keyword>
<comment type="similarity">
    <text evidence="2">Belongs to the complex I subunit 3 family.</text>
</comment>
<dbReference type="Gene3D" id="1.20.58.1610">
    <property type="entry name" value="NADH:ubiquinone/plastoquinone oxidoreductase, chain 3"/>
    <property type="match status" value="1"/>
</dbReference>
<dbReference type="RefSeq" id="WP_011998578.1">
    <property type="nucleotide sequence ID" value="NC_009776.1"/>
</dbReference>
<dbReference type="STRING" id="453591.Igni_0544"/>
<dbReference type="HOGENOM" id="CLU_2021482_0_0_2"/>
<dbReference type="InterPro" id="IPR038430">
    <property type="entry name" value="NDAH_ubi_oxred_su3_sf"/>
</dbReference>
<evidence type="ECO:0000256" key="7">
    <source>
        <dbReference type="SAM" id="Phobius"/>
    </source>
</evidence>
<keyword evidence="5 7" id="KW-1133">Transmembrane helix</keyword>
<dbReference type="OrthoDB" id="9823at2157"/>
<comment type="subcellular location">
    <subcellularLocation>
        <location evidence="1">Membrane</location>
    </subcellularLocation>
</comment>
<keyword evidence="3" id="KW-0813">Transport</keyword>
<feature type="transmembrane region" description="Helical" evidence="7">
    <location>
        <begin position="66"/>
        <end position="88"/>
    </location>
</feature>
<dbReference type="GO" id="GO:0016020">
    <property type="term" value="C:membrane"/>
    <property type="evidence" value="ECO:0007669"/>
    <property type="project" value="UniProtKB-SubCell"/>
</dbReference>
<feature type="transmembrane region" description="Helical" evidence="7">
    <location>
        <begin position="6"/>
        <end position="29"/>
    </location>
</feature>
<evidence type="ECO:0000256" key="4">
    <source>
        <dbReference type="ARBA" id="ARBA00022692"/>
    </source>
</evidence>
<name>A8A9X4_IGNH4</name>
<keyword evidence="6 7" id="KW-0472">Membrane</keyword>